<name>A0A2T2X099_9FIRM</name>
<accession>A0A2T2X099</accession>
<dbReference type="EMBL" id="PXYT01000023">
    <property type="protein sequence ID" value="PSR27896.1"/>
    <property type="molecule type" value="Genomic_DNA"/>
</dbReference>
<gene>
    <name evidence="1" type="ORF">C7B43_10955</name>
</gene>
<dbReference type="AlphaFoldDB" id="A0A2T2X099"/>
<sequence length="180" mass="20715">MPLWSQVGDTIRHAEFWKRARMRPTAFTRQRQVNLVGVVSIILNMIRRSTPRELDDYLSQAFPEEPNMTYTQQSFAEARQNLRPEAFEWLNQVFLKGFYEDDDEATYRGFRLLAIDGSVIAWPNTPALRAAYGVATNQFSQGAVARVRSSSLYDVLNGIVVHSILGRYDTAERDMARKHI</sequence>
<evidence type="ECO:0000313" key="1">
    <source>
        <dbReference type="EMBL" id="PSR27896.1"/>
    </source>
</evidence>
<proteinExistence type="predicted"/>
<dbReference type="Proteomes" id="UP000242699">
    <property type="component" value="Unassembled WGS sequence"/>
</dbReference>
<comment type="caution">
    <text evidence="1">The sequence shown here is derived from an EMBL/GenBank/DDBJ whole genome shotgun (WGS) entry which is preliminary data.</text>
</comment>
<protein>
    <submittedName>
        <fullName evidence="1">Uncharacterized protein</fullName>
    </submittedName>
</protein>
<evidence type="ECO:0000313" key="2">
    <source>
        <dbReference type="Proteomes" id="UP000242699"/>
    </source>
</evidence>
<reference evidence="1 2" key="1">
    <citation type="journal article" date="2014" name="BMC Genomics">
        <title>Comparison of environmental and isolate Sulfobacillus genomes reveals diverse carbon, sulfur, nitrogen, and hydrogen metabolisms.</title>
        <authorList>
            <person name="Justice N.B."/>
            <person name="Norman A."/>
            <person name="Brown C.T."/>
            <person name="Singh A."/>
            <person name="Thomas B.C."/>
            <person name="Banfield J.F."/>
        </authorList>
    </citation>
    <scope>NUCLEOTIDE SEQUENCE [LARGE SCALE GENOMIC DNA]</scope>
    <source>
        <strain evidence="1">AMDSBA1</strain>
    </source>
</reference>
<organism evidence="1 2">
    <name type="scientific">Sulfobacillus benefaciens</name>
    <dbReference type="NCBI Taxonomy" id="453960"/>
    <lineage>
        <taxon>Bacteria</taxon>
        <taxon>Bacillati</taxon>
        <taxon>Bacillota</taxon>
        <taxon>Clostridia</taxon>
        <taxon>Eubacteriales</taxon>
        <taxon>Clostridiales Family XVII. Incertae Sedis</taxon>
        <taxon>Sulfobacillus</taxon>
    </lineage>
</organism>